<dbReference type="Pfam" id="PF00956">
    <property type="entry name" value="NAP"/>
    <property type="match status" value="1"/>
</dbReference>
<evidence type="ECO:0000256" key="4">
    <source>
        <dbReference type="SAM" id="MobiDB-lite"/>
    </source>
</evidence>
<dbReference type="STRING" id="1206466.K0KNM2"/>
<dbReference type="Proteomes" id="UP000009328">
    <property type="component" value="Unassembled WGS sequence"/>
</dbReference>
<dbReference type="InParanoid" id="K0KNM2"/>
<dbReference type="FunCoup" id="K0KNM2">
    <property type="interactions" value="1763"/>
</dbReference>
<feature type="compositionally biased region" description="Acidic residues" evidence="4">
    <location>
        <begin position="315"/>
        <end position="335"/>
    </location>
</feature>
<dbReference type="PANTHER" id="PTHR11875">
    <property type="entry name" value="TESTIS-SPECIFIC Y-ENCODED PROTEIN"/>
    <property type="match status" value="1"/>
</dbReference>
<organism evidence="5 6">
    <name type="scientific">Wickerhamomyces ciferrii (strain ATCC 14091 / BCRC 22168 / CBS 111 / JCM 3599 / NBRC 0793 / NRRL Y-1031 F-60-10)</name>
    <name type="common">Yeast</name>
    <name type="synonym">Pichia ciferrii</name>
    <dbReference type="NCBI Taxonomy" id="1206466"/>
    <lineage>
        <taxon>Eukaryota</taxon>
        <taxon>Fungi</taxon>
        <taxon>Dikarya</taxon>
        <taxon>Ascomycota</taxon>
        <taxon>Saccharomycotina</taxon>
        <taxon>Saccharomycetes</taxon>
        <taxon>Phaffomycetales</taxon>
        <taxon>Wickerhamomycetaceae</taxon>
        <taxon>Wickerhamomyces</taxon>
    </lineage>
</organism>
<dbReference type="InterPro" id="IPR002164">
    <property type="entry name" value="NAP_family"/>
</dbReference>
<evidence type="ECO:0000313" key="6">
    <source>
        <dbReference type="Proteomes" id="UP000009328"/>
    </source>
</evidence>
<dbReference type="FunFam" id="3.30.1120.90:FF:000003">
    <property type="entry name" value="Nucleosome assembly protein"/>
    <property type="match status" value="1"/>
</dbReference>
<dbReference type="GO" id="GO:0006334">
    <property type="term" value="P:nucleosome assembly"/>
    <property type="evidence" value="ECO:0007669"/>
    <property type="project" value="InterPro"/>
</dbReference>
<sequence length="423" mass="49028">MSQQPIRNKVNQLASAPTPQNTPASVTGSYLKSNPIVPSTIDEESEIKKNLSNNPAFLSMIQGKLGTLVGKDSGYIDSLSKDVKNRIYSLKSVQSDQMKLEEEFQKELLELEKKFYKKYEPLYQKRSDIINGELEPSLKEIEAGKKIESELEGDEDIEEEDNEEDEEQEDDVDQEDIKGIPHFWLTALENLHPVSDTITERDSEVLSFLKNIKLEYLDQPGFKLIFEFNENEFFHNKNLTKTYYYQEELGYSGDFIYDHAEGDEIKWKSQESNVTISIERRKQRNKHTKQTRTIEKLTPTESFFNFFDPPKTPDDEQNEQNDEDDEEDEEQDQDDLEERLALDYQLGEEIKDKLIPRAVDWFTGSAIDYGLEDEEFDDEEDFDEEDEEDDSEGDDDDDEDSEEEGADGQASKGKQQPPECKQS</sequence>
<dbReference type="GO" id="GO:0005935">
    <property type="term" value="C:cellular bud neck"/>
    <property type="evidence" value="ECO:0007669"/>
    <property type="project" value="UniProtKB-SubCell"/>
</dbReference>
<dbReference type="SUPFAM" id="SSF143113">
    <property type="entry name" value="NAP-like"/>
    <property type="match status" value="1"/>
</dbReference>
<feature type="compositionally biased region" description="Acidic residues" evidence="4">
    <location>
        <begin position="150"/>
        <end position="174"/>
    </location>
</feature>
<comment type="similarity">
    <text evidence="2 3">Belongs to the nucleosome assembly protein (NAP) family.</text>
</comment>
<proteinExistence type="inferred from homology"/>
<dbReference type="Gene3D" id="1.20.5.1500">
    <property type="match status" value="1"/>
</dbReference>
<accession>K0KNM2</accession>
<dbReference type="eggNOG" id="KOG1507">
    <property type="taxonomic scope" value="Eukaryota"/>
</dbReference>
<feature type="compositionally biased region" description="Acidic residues" evidence="4">
    <location>
        <begin position="370"/>
        <end position="406"/>
    </location>
</feature>
<feature type="region of interest" description="Disordered" evidence="4">
    <location>
        <begin position="141"/>
        <end position="174"/>
    </location>
</feature>
<evidence type="ECO:0000256" key="2">
    <source>
        <dbReference type="ARBA" id="ARBA00009947"/>
    </source>
</evidence>
<reference evidence="5 6" key="1">
    <citation type="journal article" date="2012" name="Eukaryot. Cell">
        <title>Draft genome sequence of Wickerhamomyces ciferrii NRRL Y-1031 F-60-10.</title>
        <authorList>
            <person name="Schneider J."/>
            <person name="Andrea H."/>
            <person name="Blom J."/>
            <person name="Jaenicke S."/>
            <person name="Ruckert C."/>
            <person name="Schorsch C."/>
            <person name="Szczepanowski R."/>
            <person name="Farwick M."/>
            <person name="Goesmann A."/>
            <person name="Puhler A."/>
            <person name="Schaffer S."/>
            <person name="Tauch A."/>
            <person name="Kohler T."/>
            <person name="Brinkrolf K."/>
        </authorList>
    </citation>
    <scope>NUCLEOTIDE SEQUENCE [LARGE SCALE GENOMIC DNA]</scope>
    <source>
        <strain evidence="6">ATCC 14091 / BCRC 22168 / CBS 111 / JCM 3599 / NBRC 0793 / NRRL Y-1031 F-60-10</strain>
    </source>
</reference>
<protein>
    <submittedName>
        <fullName evidence="5">Nucleosome assembly protein 1-like 4</fullName>
    </submittedName>
</protein>
<dbReference type="EMBL" id="CAIF01000277">
    <property type="protein sequence ID" value="CCH46855.1"/>
    <property type="molecule type" value="Genomic_DNA"/>
</dbReference>
<dbReference type="GO" id="GO:0005634">
    <property type="term" value="C:nucleus"/>
    <property type="evidence" value="ECO:0007669"/>
    <property type="project" value="InterPro"/>
</dbReference>
<dbReference type="GO" id="GO:0005940">
    <property type="term" value="C:septin ring"/>
    <property type="evidence" value="ECO:0007669"/>
    <property type="project" value="UniProtKB-ARBA"/>
</dbReference>
<dbReference type="FunFam" id="1.20.5.1500:FF:000001">
    <property type="entry name" value="Nucleosome assembly protein 1-like 1"/>
    <property type="match status" value="1"/>
</dbReference>
<feature type="region of interest" description="Disordered" evidence="4">
    <location>
        <begin position="1"/>
        <end position="29"/>
    </location>
</feature>
<keyword evidence="6" id="KW-1185">Reference proteome</keyword>
<dbReference type="InterPro" id="IPR037231">
    <property type="entry name" value="NAP-like_sf"/>
</dbReference>
<feature type="region of interest" description="Disordered" evidence="4">
    <location>
        <begin position="369"/>
        <end position="423"/>
    </location>
</feature>
<comment type="subcellular location">
    <subcellularLocation>
        <location evidence="1">Bud neck</location>
    </subcellularLocation>
</comment>
<feature type="region of interest" description="Disordered" evidence="4">
    <location>
        <begin position="302"/>
        <end position="335"/>
    </location>
</feature>
<evidence type="ECO:0000313" key="5">
    <source>
        <dbReference type="EMBL" id="CCH46855.1"/>
    </source>
</evidence>
<gene>
    <name evidence="5" type="ORF">BN7_6457</name>
</gene>
<dbReference type="HOGENOM" id="CLU_038841_1_0_1"/>
<comment type="caution">
    <text evidence="5">The sequence shown here is derived from an EMBL/GenBank/DDBJ whole genome shotgun (WGS) entry which is preliminary data.</text>
</comment>
<name>K0KNM2_WICCF</name>
<dbReference type="Gene3D" id="3.30.1120.90">
    <property type="entry name" value="Nucleosome assembly protein"/>
    <property type="match status" value="1"/>
</dbReference>
<evidence type="ECO:0000256" key="1">
    <source>
        <dbReference type="ARBA" id="ARBA00004266"/>
    </source>
</evidence>
<evidence type="ECO:0000256" key="3">
    <source>
        <dbReference type="RuleBase" id="RU003876"/>
    </source>
</evidence>
<dbReference type="AlphaFoldDB" id="K0KNM2"/>